<evidence type="ECO:0000256" key="4">
    <source>
        <dbReference type="ARBA" id="ARBA00022643"/>
    </source>
</evidence>
<comment type="catalytic activity">
    <reaction evidence="12 14">
        <text>riboflavin + ATP = FMN + ADP + H(+)</text>
        <dbReference type="Rhea" id="RHEA:14357"/>
        <dbReference type="ChEBI" id="CHEBI:15378"/>
        <dbReference type="ChEBI" id="CHEBI:30616"/>
        <dbReference type="ChEBI" id="CHEBI:57986"/>
        <dbReference type="ChEBI" id="CHEBI:58210"/>
        <dbReference type="ChEBI" id="CHEBI:456216"/>
        <dbReference type="EC" id="2.7.1.26"/>
    </reaction>
</comment>
<keyword evidence="9 14" id="KW-0274">FAD</keyword>
<dbReference type="PANTHER" id="PTHR22749:SF6">
    <property type="entry name" value="RIBOFLAVIN KINASE"/>
    <property type="match status" value="1"/>
</dbReference>
<dbReference type="NCBIfam" id="TIGR00083">
    <property type="entry name" value="ribF"/>
    <property type="match status" value="1"/>
</dbReference>
<comment type="caution">
    <text evidence="16">The sequence shown here is derived from an EMBL/GenBank/DDBJ whole genome shotgun (WGS) entry which is preliminary data.</text>
</comment>
<evidence type="ECO:0000259" key="15">
    <source>
        <dbReference type="SMART" id="SM00904"/>
    </source>
</evidence>
<dbReference type="InterPro" id="IPR004821">
    <property type="entry name" value="Cyt_trans-like"/>
</dbReference>
<dbReference type="GO" id="GO:0008531">
    <property type="term" value="F:riboflavin kinase activity"/>
    <property type="evidence" value="ECO:0007669"/>
    <property type="project" value="UniProtKB-EC"/>
</dbReference>
<dbReference type="SUPFAM" id="SSF52374">
    <property type="entry name" value="Nucleotidylyl transferase"/>
    <property type="match status" value="1"/>
</dbReference>
<dbReference type="EMBL" id="JAGGLU010000004">
    <property type="protein sequence ID" value="MBP2057712.1"/>
    <property type="molecule type" value="Genomic_DNA"/>
</dbReference>
<evidence type="ECO:0000256" key="13">
    <source>
        <dbReference type="ARBA" id="ARBA00049494"/>
    </source>
</evidence>
<keyword evidence="11" id="KW-0511">Multifunctional enzyme</keyword>
<protein>
    <recommendedName>
        <fullName evidence="14">Riboflavin biosynthesis protein</fullName>
    </recommendedName>
    <domain>
        <recommendedName>
            <fullName evidence="14">Riboflavin kinase</fullName>
            <ecNumber evidence="14">2.7.1.26</ecNumber>
        </recommendedName>
        <alternativeName>
            <fullName evidence="14">Flavokinase</fullName>
        </alternativeName>
    </domain>
    <domain>
        <recommendedName>
            <fullName evidence="14">FMN adenylyltransferase</fullName>
            <ecNumber evidence="14">2.7.7.2</ecNumber>
        </recommendedName>
        <alternativeName>
            <fullName evidence="14">FAD pyrophosphorylase</fullName>
        </alternativeName>
        <alternativeName>
            <fullName evidence="14">FAD synthase</fullName>
        </alternativeName>
    </domain>
</protein>
<dbReference type="Gene3D" id="3.40.50.620">
    <property type="entry name" value="HUPs"/>
    <property type="match status" value="1"/>
</dbReference>
<sequence length="309" mass="35658">MKTITLNYPWDKELTDKSVVLAVGFFDGVHRGHQKLINDAKAIALEKNIPLMVMTFNHHPQELFSKNKISYITTNEEKALEMEKLGVDYLVIINFTREFSQLSPQEYVDNVLLKLKVDTVVAGFDYTYGPDKSVDNVQNLPKFAKGKFKVKVEPKQTFYGEKIGSTSIRQAIKNGNFPLVKKLLGYPYKISGEIVHGYRRGHQLGFPTANLKINPIKALPKEGVYATRVKIDNKWYEAMTNVGYNDTFDNKELTIEANLFDFSEEAYGKQMTIEWYKFMRGEIKFDSLDGLIDQMKRDEQDIKDYFQDN</sequence>
<keyword evidence="10 14" id="KW-0067">ATP-binding</keyword>
<dbReference type="NCBIfam" id="TIGR00125">
    <property type="entry name" value="cyt_tran_rel"/>
    <property type="match status" value="1"/>
</dbReference>
<dbReference type="SUPFAM" id="SSF82114">
    <property type="entry name" value="Riboflavin kinase-like"/>
    <property type="match status" value="1"/>
</dbReference>
<dbReference type="CDD" id="cd02064">
    <property type="entry name" value="FAD_synthetase_N"/>
    <property type="match status" value="1"/>
</dbReference>
<evidence type="ECO:0000256" key="8">
    <source>
        <dbReference type="ARBA" id="ARBA00022777"/>
    </source>
</evidence>
<keyword evidence="7 14" id="KW-0547">Nucleotide-binding</keyword>
<dbReference type="RefSeq" id="WP_209686456.1">
    <property type="nucleotide sequence ID" value="NZ_JAGGLU010000004.1"/>
</dbReference>
<comment type="similarity">
    <text evidence="14">Belongs to the ribF family.</text>
</comment>
<evidence type="ECO:0000313" key="16">
    <source>
        <dbReference type="EMBL" id="MBP2057712.1"/>
    </source>
</evidence>
<evidence type="ECO:0000256" key="7">
    <source>
        <dbReference type="ARBA" id="ARBA00022741"/>
    </source>
</evidence>
<dbReference type="PIRSF" id="PIRSF004491">
    <property type="entry name" value="FAD_Synth"/>
    <property type="match status" value="1"/>
</dbReference>
<dbReference type="EC" id="2.7.7.2" evidence="14"/>
<gene>
    <name evidence="16" type="ORF">J2Z60_000884</name>
</gene>
<comment type="pathway">
    <text evidence="2 14">Cofactor biosynthesis; FMN biosynthesis; FMN from riboflavin (ATP route): step 1/1.</text>
</comment>
<evidence type="ECO:0000256" key="10">
    <source>
        <dbReference type="ARBA" id="ARBA00022840"/>
    </source>
</evidence>
<evidence type="ECO:0000256" key="9">
    <source>
        <dbReference type="ARBA" id="ARBA00022827"/>
    </source>
</evidence>
<proteinExistence type="inferred from homology"/>
<name>A0ABS4MDE4_9LACO</name>
<dbReference type="GO" id="GO:0003919">
    <property type="term" value="F:FMN adenylyltransferase activity"/>
    <property type="evidence" value="ECO:0007669"/>
    <property type="project" value="UniProtKB-EC"/>
</dbReference>
<comment type="catalytic activity">
    <reaction evidence="13 14">
        <text>FMN + ATP + H(+) = FAD + diphosphate</text>
        <dbReference type="Rhea" id="RHEA:17237"/>
        <dbReference type="ChEBI" id="CHEBI:15378"/>
        <dbReference type="ChEBI" id="CHEBI:30616"/>
        <dbReference type="ChEBI" id="CHEBI:33019"/>
        <dbReference type="ChEBI" id="CHEBI:57692"/>
        <dbReference type="ChEBI" id="CHEBI:58210"/>
        <dbReference type="EC" id="2.7.7.2"/>
    </reaction>
</comment>
<evidence type="ECO:0000313" key="17">
    <source>
        <dbReference type="Proteomes" id="UP001519292"/>
    </source>
</evidence>
<dbReference type="InterPro" id="IPR015865">
    <property type="entry name" value="Riboflavin_kinase_bac/euk"/>
</dbReference>
<dbReference type="EC" id="2.7.1.26" evidence="14"/>
<accession>A0ABS4MDE4</accession>
<dbReference type="InterPro" id="IPR023468">
    <property type="entry name" value="Riboflavin_kinase"/>
</dbReference>
<dbReference type="Pfam" id="PF01687">
    <property type="entry name" value="Flavokinase"/>
    <property type="match status" value="1"/>
</dbReference>
<dbReference type="Pfam" id="PF06574">
    <property type="entry name" value="FAD_syn"/>
    <property type="match status" value="1"/>
</dbReference>
<feature type="domain" description="Riboflavin kinase" evidence="15">
    <location>
        <begin position="183"/>
        <end position="307"/>
    </location>
</feature>
<keyword evidence="8 14" id="KW-0418">Kinase</keyword>
<dbReference type="PANTHER" id="PTHR22749">
    <property type="entry name" value="RIBOFLAVIN KINASE/FMN ADENYLYLTRANSFERASE"/>
    <property type="match status" value="1"/>
</dbReference>
<comment type="pathway">
    <text evidence="1 14">Cofactor biosynthesis; FAD biosynthesis; FAD from FMN: step 1/1.</text>
</comment>
<dbReference type="Gene3D" id="2.40.30.30">
    <property type="entry name" value="Riboflavin kinase-like"/>
    <property type="match status" value="1"/>
</dbReference>
<evidence type="ECO:0000256" key="11">
    <source>
        <dbReference type="ARBA" id="ARBA00023268"/>
    </source>
</evidence>
<dbReference type="InterPro" id="IPR002606">
    <property type="entry name" value="Riboflavin_kinase_bac"/>
</dbReference>
<evidence type="ECO:0000256" key="1">
    <source>
        <dbReference type="ARBA" id="ARBA00004726"/>
    </source>
</evidence>
<keyword evidence="3 14" id="KW-0285">Flavoprotein</keyword>
<evidence type="ECO:0000256" key="3">
    <source>
        <dbReference type="ARBA" id="ARBA00022630"/>
    </source>
</evidence>
<evidence type="ECO:0000256" key="5">
    <source>
        <dbReference type="ARBA" id="ARBA00022679"/>
    </source>
</evidence>
<reference evidence="16 17" key="1">
    <citation type="submission" date="2021-03" db="EMBL/GenBank/DDBJ databases">
        <title>Genomic Encyclopedia of Type Strains, Phase IV (KMG-IV): sequencing the most valuable type-strain genomes for metagenomic binning, comparative biology and taxonomic classification.</title>
        <authorList>
            <person name="Goeker M."/>
        </authorList>
    </citation>
    <scope>NUCLEOTIDE SEQUENCE [LARGE SCALE GENOMIC DNA]</scope>
    <source>
        <strain evidence="16 17">DSM 101872</strain>
    </source>
</reference>
<keyword evidence="17" id="KW-1185">Reference proteome</keyword>
<dbReference type="InterPro" id="IPR014729">
    <property type="entry name" value="Rossmann-like_a/b/a_fold"/>
</dbReference>
<evidence type="ECO:0000256" key="2">
    <source>
        <dbReference type="ARBA" id="ARBA00005201"/>
    </source>
</evidence>
<keyword evidence="6 14" id="KW-0548">Nucleotidyltransferase</keyword>
<dbReference type="SMART" id="SM00904">
    <property type="entry name" value="Flavokinase"/>
    <property type="match status" value="1"/>
</dbReference>
<keyword evidence="5 14" id="KW-0808">Transferase</keyword>
<evidence type="ECO:0000256" key="14">
    <source>
        <dbReference type="PIRNR" id="PIRNR004491"/>
    </source>
</evidence>
<evidence type="ECO:0000256" key="6">
    <source>
        <dbReference type="ARBA" id="ARBA00022695"/>
    </source>
</evidence>
<evidence type="ECO:0000256" key="12">
    <source>
        <dbReference type="ARBA" id="ARBA00047880"/>
    </source>
</evidence>
<dbReference type="InterPro" id="IPR023465">
    <property type="entry name" value="Riboflavin_kinase_dom_sf"/>
</dbReference>
<dbReference type="Proteomes" id="UP001519292">
    <property type="component" value="Unassembled WGS sequence"/>
</dbReference>
<dbReference type="InterPro" id="IPR015864">
    <property type="entry name" value="FAD_synthase"/>
</dbReference>
<dbReference type="NCBIfam" id="NF004162">
    <property type="entry name" value="PRK05627.1-5"/>
    <property type="match status" value="1"/>
</dbReference>
<keyword evidence="4 14" id="KW-0288">FMN</keyword>
<organism evidence="16 17">
    <name type="scientific">Lactobacillus colini</name>
    <dbReference type="NCBI Taxonomy" id="1819254"/>
    <lineage>
        <taxon>Bacteria</taxon>
        <taxon>Bacillati</taxon>
        <taxon>Bacillota</taxon>
        <taxon>Bacilli</taxon>
        <taxon>Lactobacillales</taxon>
        <taxon>Lactobacillaceae</taxon>
        <taxon>Lactobacillus</taxon>
    </lineage>
</organism>